<dbReference type="Proteomes" id="UP000030377">
    <property type="component" value="Unassembled WGS sequence"/>
</dbReference>
<gene>
    <name evidence="6" type="ORF">MA20_01220</name>
</gene>
<dbReference type="GO" id="GO:0051287">
    <property type="term" value="F:NAD binding"/>
    <property type="evidence" value="ECO:0007669"/>
    <property type="project" value="InterPro"/>
</dbReference>
<name>A0A0A3Y3V1_BRAJP</name>
<dbReference type="CDD" id="cd12164">
    <property type="entry name" value="GDH_like_2"/>
    <property type="match status" value="1"/>
</dbReference>
<organism evidence="6 7">
    <name type="scientific">Bradyrhizobium japonicum</name>
    <dbReference type="NCBI Taxonomy" id="375"/>
    <lineage>
        <taxon>Bacteria</taxon>
        <taxon>Pseudomonadati</taxon>
        <taxon>Pseudomonadota</taxon>
        <taxon>Alphaproteobacteria</taxon>
        <taxon>Hyphomicrobiales</taxon>
        <taxon>Nitrobacteraceae</taxon>
        <taxon>Bradyrhizobium</taxon>
    </lineage>
</organism>
<keyword evidence="1" id="KW-0963">Cytoplasm</keyword>
<dbReference type="PANTHER" id="PTHR43333:SF1">
    <property type="entry name" value="D-ISOMER SPECIFIC 2-HYDROXYACID DEHYDROGENASE NAD-BINDING DOMAIN-CONTAINING PROTEIN"/>
    <property type="match status" value="1"/>
</dbReference>
<protein>
    <submittedName>
        <fullName evidence="6">2-hydroxyacid dehydrogenase</fullName>
    </submittedName>
</protein>
<accession>A0A0A3Y3V1</accession>
<evidence type="ECO:0000256" key="1">
    <source>
        <dbReference type="ARBA" id="ARBA00022490"/>
    </source>
</evidence>
<dbReference type="Pfam" id="PF02826">
    <property type="entry name" value="2-Hacid_dh_C"/>
    <property type="match status" value="1"/>
</dbReference>
<evidence type="ECO:0000256" key="2">
    <source>
        <dbReference type="ARBA" id="ARBA00022857"/>
    </source>
</evidence>
<dbReference type="InterPro" id="IPR006140">
    <property type="entry name" value="D-isomer_DH_NAD-bd"/>
</dbReference>
<dbReference type="InterPro" id="IPR029752">
    <property type="entry name" value="D-isomer_DH_CS1"/>
</dbReference>
<evidence type="ECO:0000256" key="4">
    <source>
        <dbReference type="ARBA" id="ARBA00023027"/>
    </source>
</evidence>
<dbReference type="RefSeq" id="WP_041953157.1">
    <property type="nucleotide sequence ID" value="NZ_JRPN01000001.1"/>
</dbReference>
<sequence>MTVLYKANMVRGAEWARFFAERAPDVPFRLWPDIGDPAEVRYLVAWVPPDNIAMTFPNLELVFSVGAGVDQFDATKLPPHIPLVRMLEPGIAETMVEYVTMAVLALHRDLLHFINQQKEQVWREIRITPAKRRRVGVMGLGQLGQAVLERLKAFDFPLLGWNRSPREIEGVTCYAGVDALSDFLAQADILVCLLPLTDETRGILNADLFARLPRGAGLVNVGRGPHLVQADFLAALDSGALSGAVLDVAEPEPLPAGHPFWSHPRILLTPHNASMTTPDTAVDFVLDVIARHRRGEDLPGRVDRSRGY</sequence>
<comment type="caution">
    <text evidence="6">The sequence shown here is derived from an EMBL/GenBank/DDBJ whole genome shotgun (WGS) entry which is preliminary data.</text>
</comment>
<evidence type="ECO:0000313" key="6">
    <source>
        <dbReference type="EMBL" id="KGT81402.1"/>
    </source>
</evidence>
<dbReference type="GO" id="GO:0016616">
    <property type="term" value="F:oxidoreductase activity, acting on the CH-OH group of donors, NAD or NADP as acceptor"/>
    <property type="evidence" value="ECO:0007669"/>
    <property type="project" value="UniProtKB-ARBA"/>
</dbReference>
<dbReference type="STRING" id="375.BKD09_RS12625"/>
<feature type="domain" description="D-isomer specific 2-hydroxyacid dehydrogenase NAD-binding" evidence="5">
    <location>
        <begin position="101"/>
        <end position="273"/>
    </location>
</feature>
<reference evidence="6 7" key="1">
    <citation type="submission" date="2014-09" db="EMBL/GenBank/DDBJ databases">
        <title>Draft genome of Bradyrhizobium japonicum Is-34.</title>
        <authorList>
            <person name="Tsurumaru H."/>
            <person name="Yamakawa T."/>
            <person name="Hashimoto S."/>
            <person name="Okizaki K."/>
            <person name="Kanesaki Y."/>
            <person name="Yoshikawa H."/>
            <person name="Yajima S."/>
        </authorList>
    </citation>
    <scope>NUCLEOTIDE SEQUENCE [LARGE SCALE GENOMIC DNA]</scope>
    <source>
        <strain evidence="6 7">Is-34</strain>
    </source>
</reference>
<keyword evidence="3" id="KW-0560">Oxidoreductase</keyword>
<dbReference type="Gene3D" id="3.40.50.720">
    <property type="entry name" value="NAD(P)-binding Rossmann-like Domain"/>
    <property type="match status" value="2"/>
</dbReference>
<proteinExistence type="predicted"/>
<dbReference type="eggNOG" id="COG0111">
    <property type="taxonomic scope" value="Bacteria"/>
</dbReference>
<evidence type="ECO:0000256" key="3">
    <source>
        <dbReference type="ARBA" id="ARBA00023002"/>
    </source>
</evidence>
<keyword evidence="4" id="KW-0520">NAD</keyword>
<dbReference type="InterPro" id="IPR036291">
    <property type="entry name" value="NAD(P)-bd_dom_sf"/>
</dbReference>
<evidence type="ECO:0000259" key="5">
    <source>
        <dbReference type="Pfam" id="PF02826"/>
    </source>
</evidence>
<dbReference type="AlphaFoldDB" id="A0A0A3Y3V1"/>
<dbReference type="PANTHER" id="PTHR43333">
    <property type="entry name" value="2-HACID_DH_C DOMAIN-CONTAINING PROTEIN"/>
    <property type="match status" value="1"/>
</dbReference>
<evidence type="ECO:0000313" key="7">
    <source>
        <dbReference type="Proteomes" id="UP000030377"/>
    </source>
</evidence>
<dbReference type="PROSITE" id="PS00065">
    <property type="entry name" value="D_2_HYDROXYACID_DH_1"/>
    <property type="match status" value="1"/>
</dbReference>
<dbReference type="FunFam" id="3.40.50.720:FF:000110">
    <property type="entry name" value="Glyoxylate/hydroxypyruvate reductase A"/>
    <property type="match status" value="1"/>
</dbReference>
<dbReference type="SUPFAM" id="SSF51735">
    <property type="entry name" value="NAD(P)-binding Rossmann-fold domains"/>
    <property type="match status" value="1"/>
</dbReference>
<dbReference type="SUPFAM" id="SSF52283">
    <property type="entry name" value="Formate/glycerate dehydrogenase catalytic domain-like"/>
    <property type="match status" value="1"/>
</dbReference>
<keyword evidence="2" id="KW-0521">NADP</keyword>
<dbReference type="EMBL" id="JRPN01000001">
    <property type="protein sequence ID" value="KGT81402.1"/>
    <property type="molecule type" value="Genomic_DNA"/>
</dbReference>